<dbReference type="Proteomes" id="UP000583929">
    <property type="component" value="Unassembled WGS sequence"/>
</dbReference>
<evidence type="ECO:0000259" key="1">
    <source>
        <dbReference type="Pfam" id="PF13456"/>
    </source>
</evidence>
<evidence type="ECO:0000313" key="3">
    <source>
        <dbReference type="Proteomes" id="UP000583929"/>
    </source>
</evidence>
<evidence type="ECO:0000313" key="2">
    <source>
        <dbReference type="EMBL" id="KAF4346723.1"/>
    </source>
</evidence>
<reference evidence="2 3" key="1">
    <citation type="journal article" date="2020" name="bioRxiv">
        <title>Sequence and annotation of 42 cannabis genomes reveals extensive copy number variation in cannabinoid synthesis and pathogen resistance genes.</title>
        <authorList>
            <person name="Mckernan K.J."/>
            <person name="Helbert Y."/>
            <person name="Kane L.T."/>
            <person name="Ebling H."/>
            <person name="Zhang L."/>
            <person name="Liu B."/>
            <person name="Eaton Z."/>
            <person name="Mclaughlin S."/>
            <person name="Kingan S."/>
            <person name="Baybayan P."/>
            <person name="Concepcion G."/>
            <person name="Jordan M."/>
            <person name="Riva A."/>
            <person name="Barbazuk W."/>
            <person name="Harkins T."/>
        </authorList>
    </citation>
    <scope>NUCLEOTIDE SEQUENCE [LARGE SCALE GENOMIC DNA]</scope>
    <source>
        <strain evidence="3">cv. Jamaican Lion 4</strain>
        <tissue evidence="2">Leaf</tissue>
    </source>
</reference>
<organism evidence="2 3">
    <name type="scientific">Cannabis sativa</name>
    <name type="common">Hemp</name>
    <name type="synonym">Marijuana</name>
    <dbReference type="NCBI Taxonomy" id="3483"/>
    <lineage>
        <taxon>Eukaryota</taxon>
        <taxon>Viridiplantae</taxon>
        <taxon>Streptophyta</taxon>
        <taxon>Embryophyta</taxon>
        <taxon>Tracheophyta</taxon>
        <taxon>Spermatophyta</taxon>
        <taxon>Magnoliopsida</taxon>
        <taxon>eudicotyledons</taxon>
        <taxon>Gunneridae</taxon>
        <taxon>Pentapetalae</taxon>
        <taxon>rosids</taxon>
        <taxon>fabids</taxon>
        <taxon>Rosales</taxon>
        <taxon>Cannabaceae</taxon>
        <taxon>Cannabis</taxon>
    </lineage>
</organism>
<dbReference type="GO" id="GO:0003676">
    <property type="term" value="F:nucleic acid binding"/>
    <property type="evidence" value="ECO:0007669"/>
    <property type="project" value="InterPro"/>
</dbReference>
<dbReference type="GO" id="GO:0004523">
    <property type="term" value="F:RNA-DNA hybrid ribonuclease activity"/>
    <property type="evidence" value="ECO:0007669"/>
    <property type="project" value="InterPro"/>
</dbReference>
<dbReference type="AlphaFoldDB" id="A0A7J6DKU4"/>
<dbReference type="EMBL" id="JAATIQ010000927">
    <property type="protein sequence ID" value="KAF4346723.1"/>
    <property type="molecule type" value="Genomic_DNA"/>
</dbReference>
<protein>
    <recommendedName>
        <fullName evidence="1">RNase H type-1 domain-containing protein</fullName>
    </recommendedName>
</protein>
<gene>
    <name evidence="2" type="ORF">G4B88_015100</name>
</gene>
<dbReference type="Pfam" id="PF13456">
    <property type="entry name" value="RVT_3"/>
    <property type="match status" value="1"/>
</dbReference>
<keyword evidence="3" id="KW-1185">Reference proteome</keyword>
<dbReference type="InterPro" id="IPR002156">
    <property type="entry name" value="RNaseH_domain"/>
</dbReference>
<accession>A0A7J6DKU4</accession>
<name>A0A7J6DKU4_CANSA</name>
<proteinExistence type="predicted"/>
<sequence>MKRIIFLCDNLCVAKSFVVSAHDKGDFRIQEALARFKDCCSKFEEWDIYHISRTCNFIAHNIAKWAAVHQKSGRIEFDELPGGVLDDFREWDPGPTLTI</sequence>
<feature type="domain" description="RNase H type-1" evidence="1">
    <location>
        <begin position="2"/>
        <end position="66"/>
    </location>
</feature>
<comment type="caution">
    <text evidence="2">The sequence shown here is derived from an EMBL/GenBank/DDBJ whole genome shotgun (WGS) entry which is preliminary data.</text>
</comment>